<evidence type="ECO:0000256" key="6">
    <source>
        <dbReference type="ARBA" id="ARBA00022491"/>
    </source>
</evidence>
<dbReference type="GO" id="GO:0046983">
    <property type="term" value="F:protein dimerization activity"/>
    <property type="evidence" value="ECO:0007669"/>
    <property type="project" value="InterPro"/>
</dbReference>
<evidence type="ECO:0000256" key="12">
    <source>
        <dbReference type="ARBA" id="ARBA00025185"/>
    </source>
</evidence>
<keyword evidence="5" id="KW-0963">Cytoplasm</keyword>
<dbReference type="PANTHER" id="PTHR33238">
    <property type="entry name" value="IRON (METAL) DEPENDENT REPRESSOR, DTXR FAMILY"/>
    <property type="match status" value="1"/>
</dbReference>
<dbReference type="Gene3D" id="1.10.10.10">
    <property type="entry name" value="Winged helix-like DNA-binding domain superfamily/Winged helix DNA-binding domain"/>
    <property type="match status" value="1"/>
</dbReference>
<dbReference type="SMART" id="SM00899">
    <property type="entry name" value="FeoA"/>
    <property type="match status" value="1"/>
</dbReference>
<comment type="subcellular location">
    <subcellularLocation>
        <location evidence="1">Cytoplasm</location>
    </subcellularLocation>
</comment>
<dbReference type="InterPro" id="IPR022689">
    <property type="entry name" value="Iron_dep_repressor"/>
</dbReference>
<dbReference type="PROSITE" id="PS50944">
    <property type="entry name" value="HTH_DTXR"/>
    <property type="match status" value="1"/>
</dbReference>
<evidence type="ECO:0000256" key="2">
    <source>
        <dbReference type="ARBA" id="ARBA00007871"/>
    </source>
</evidence>
<dbReference type="InterPro" id="IPR038157">
    <property type="entry name" value="FeoA_core_dom"/>
</dbReference>
<sequence length="221" mass="24526">MPTSTVEQYIKTIYQQEEQLPGTLVPMKDLSAAMEVTPGTATTMVKHLAGLCLVLYVPRKGVSLTPEGRKLALTMVRRHRLIETFLEKVLGYDWAEVHDDAEDLEHAVSDRFVERIDAYLGYPATDPHGAPIPSEEGLVKNSRAIPLDQCEEGQRFRISRVGDTQEEFLSFLKAHRLTPGEEFILETRSALAGTITVRHALSKECLTLGSDQGARIAVAPQ</sequence>
<dbReference type="Pfam" id="PF04023">
    <property type="entry name" value="FeoA"/>
    <property type="match status" value="1"/>
</dbReference>
<evidence type="ECO:0000256" key="4">
    <source>
        <dbReference type="ARBA" id="ARBA00022386"/>
    </source>
</evidence>
<dbReference type="OrthoDB" id="9791355at2"/>
<comment type="similarity">
    <text evidence="2">Belongs to the DtxR/MntR family.</text>
</comment>
<keyword evidence="10" id="KW-0804">Transcription</keyword>
<dbReference type="Proteomes" id="UP000186400">
    <property type="component" value="Unassembled WGS sequence"/>
</dbReference>
<keyword evidence="9" id="KW-0010">Activator</keyword>
<evidence type="ECO:0000256" key="10">
    <source>
        <dbReference type="ARBA" id="ARBA00023163"/>
    </source>
</evidence>
<organism evidence="15 16">
    <name type="scientific">Alkalispirochaeta americana</name>
    <dbReference type="NCBI Taxonomy" id="159291"/>
    <lineage>
        <taxon>Bacteria</taxon>
        <taxon>Pseudomonadati</taxon>
        <taxon>Spirochaetota</taxon>
        <taxon>Spirochaetia</taxon>
        <taxon>Spirochaetales</taxon>
        <taxon>Spirochaetaceae</taxon>
        <taxon>Alkalispirochaeta</taxon>
    </lineage>
</organism>
<gene>
    <name evidence="15" type="ORF">SAMN05920897_101104</name>
</gene>
<keyword evidence="16" id="KW-1185">Reference proteome</keyword>
<evidence type="ECO:0000256" key="13">
    <source>
        <dbReference type="ARBA" id="ARBA00032593"/>
    </source>
</evidence>
<evidence type="ECO:0000259" key="14">
    <source>
        <dbReference type="PROSITE" id="PS50944"/>
    </source>
</evidence>
<dbReference type="SUPFAM" id="SSF47979">
    <property type="entry name" value="Iron-dependent repressor protein, dimerization domain"/>
    <property type="match status" value="1"/>
</dbReference>
<keyword evidence="11" id="KW-0464">Manganese</keyword>
<dbReference type="InterPro" id="IPR036388">
    <property type="entry name" value="WH-like_DNA-bd_sf"/>
</dbReference>
<evidence type="ECO:0000313" key="16">
    <source>
        <dbReference type="Proteomes" id="UP000186400"/>
    </source>
</evidence>
<dbReference type="PANTHER" id="PTHR33238:SF11">
    <property type="entry name" value="TRANSCRIPTIONAL REGULATOR MNTR"/>
    <property type="match status" value="1"/>
</dbReference>
<evidence type="ECO:0000256" key="11">
    <source>
        <dbReference type="ARBA" id="ARBA00023211"/>
    </source>
</evidence>
<dbReference type="InterPro" id="IPR001367">
    <property type="entry name" value="Fe_dep_repressor"/>
</dbReference>
<dbReference type="InterPro" id="IPR036421">
    <property type="entry name" value="Fe_dep_repressor_sf"/>
</dbReference>
<evidence type="ECO:0000313" key="15">
    <source>
        <dbReference type="EMBL" id="SIP88161.1"/>
    </source>
</evidence>
<evidence type="ECO:0000256" key="9">
    <source>
        <dbReference type="ARBA" id="ARBA00023159"/>
    </source>
</evidence>
<comment type="function">
    <text evidence="12">In the presence of manganese, represses expression of mntH and mntS. Up-regulates expression of mntP.</text>
</comment>
<dbReference type="Pfam" id="PF01325">
    <property type="entry name" value="Fe_dep_repress"/>
    <property type="match status" value="1"/>
</dbReference>
<dbReference type="Pfam" id="PF02742">
    <property type="entry name" value="Fe_dep_repr_C"/>
    <property type="match status" value="1"/>
</dbReference>
<dbReference type="InterPro" id="IPR036390">
    <property type="entry name" value="WH_DNA-bd_sf"/>
</dbReference>
<proteinExistence type="inferred from homology"/>
<accession>A0A1N6N7Y3</accession>
<reference evidence="15 16" key="1">
    <citation type="submission" date="2017-01" db="EMBL/GenBank/DDBJ databases">
        <authorList>
            <person name="Mah S.A."/>
            <person name="Swanson W.J."/>
            <person name="Moy G.W."/>
            <person name="Vacquier V.D."/>
        </authorList>
    </citation>
    <scope>NUCLEOTIDE SEQUENCE [LARGE SCALE GENOMIC DNA]</scope>
    <source>
        <strain evidence="15 16">ASpG1</strain>
    </source>
</reference>
<dbReference type="Gene3D" id="2.30.30.90">
    <property type="match status" value="1"/>
</dbReference>
<evidence type="ECO:0000256" key="8">
    <source>
        <dbReference type="ARBA" id="ARBA00023125"/>
    </source>
</evidence>
<evidence type="ECO:0000256" key="5">
    <source>
        <dbReference type="ARBA" id="ARBA00022490"/>
    </source>
</evidence>
<dbReference type="InterPro" id="IPR007167">
    <property type="entry name" value="Fe-transptr_FeoA-like"/>
</dbReference>
<dbReference type="STRING" id="159291.SAMN05920897_101104"/>
<dbReference type="GO" id="GO:0003700">
    <property type="term" value="F:DNA-binding transcription factor activity"/>
    <property type="evidence" value="ECO:0007669"/>
    <property type="project" value="InterPro"/>
</dbReference>
<evidence type="ECO:0000256" key="1">
    <source>
        <dbReference type="ARBA" id="ARBA00004496"/>
    </source>
</evidence>
<evidence type="ECO:0000256" key="7">
    <source>
        <dbReference type="ARBA" id="ARBA00023015"/>
    </source>
</evidence>
<dbReference type="EMBL" id="FTMS01000001">
    <property type="protein sequence ID" value="SIP88161.1"/>
    <property type="molecule type" value="Genomic_DNA"/>
</dbReference>
<comment type="subunit">
    <text evidence="3">Homodimer.</text>
</comment>
<dbReference type="SUPFAM" id="SSF46785">
    <property type="entry name" value="Winged helix' DNA-binding domain"/>
    <property type="match status" value="1"/>
</dbReference>
<dbReference type="AlphaFoldDB" id="A0A1N6N7Y3"/>
<dbReference type="GO" id="GO:0005737">
    <property type="term" value="C:cytoplasm"/>
    <property type="evidence" value="ECO:0007669"/>
    <property type="project" value="UniProtKB-SubCell"/>
</dbReference>
<keyword evidence="7" id="KW-0805">Transcription regulation</keyword>
<dbReference type="GO" id="GO:0003677">
    <property type="term" value="F:DNA binding"/>
    <property type="evidence" value="ECO:0007669"/>
    <property type="project" value="UniProtKB-KW"/>
</dbReference>
<feature type="domain" description="HTH dtxR-type" evidence="14">
    <location>
        <begin position="1"/>
        <end position="65"/>
    </location>
</feature>
<dbReference type="RefSeq" id="WP_076487550.1">
    <property type="nucleotide sequence ID" value="NZ_FTMS01000001.1"/>
</dbReference>
<name>A0A1N6N7Y3_9SPIO</name>
<keyword evidence="6" id="KW-0678">Repressor</keyword>
<dbReference type="InterPro" id="IPR050536">
    <property type="entry name" value="DtxR_MntR_Metal-Reg"/>
</dbReference>
<keyword evidence="8" id="KW-0238">DNA-binding</keyword>
<dbReference type="GO" id="GO:0046914">
    <property type="term" value="F:transition metal ion binding"/>
    <property type="evidence" value="ECO:0007669"/>
    <property type="project" value="InterPro"/>
</dbReference>
<protein>
    <recommendedName>
        <fullName evidence="4">Transcriptional regulator MntR</fullName>
    </recommendedName>
    <alternativeName>
        <fullName evidence="13">Manganese transport regulator</fullName>
    </alternativeName>
</protein>
<dbReference type="SMART" id="SM00529">
    <property type="entry name" value="HTH_DTXR"/>
    <property type="match status" value="1"/>
</dbReference>
<evidence type="ECO:0000256" key="3">
    <source>
        <dbReference type="ARBA" id="ARBA00011738"/>
    </source>
</evidence>
<dbReference type="InterPro" id="IPR022687">
    <property type="entry name" value="HTH_DTXR"/>
</dbReference>